<dbReference type="Gene3D" id="3.40.50.150">
    <property type="entry name" value="Vaccinia Virus protein VP39"/>
    <property type="match status" value="1"/>
</dbReference>
<evidence type="ECO:0000259" key="1">
    <source>
        <dbReference type="Pfam" id="PF08241"/>
    </source>
</evidence>
<dbReference type="PANTHER" id="PTHR43591">
    <property type="entry name" value="METHYLTRANSFERASE"/>
    <property type="match status" value="1"/>
</dbReference>
<organism evidence="2 3">
    <name type="scientific">Halomonas fontilapidosi</name>
    <dbReference type="NCBI Taxonomy" id="616675"/>
    <lineage>
        <taxon>Bacteria</taxon>
        <taxon>Pseudomonadati</taxon>
        <taxon>Pseudomonadota</taxon>
        <taxon>Gammaproteobacteria</taxon>
        <taxon>Oceanospirillales</taxon>
        <taxon>Halomonadaceae</taxon>
        <taxon>Halomonas</taxon>
    </lineage>
</organism>
<dbReference type="CDD" id="cd02440">
    <property type="entry name" value="AdoMet_MTases"/>
    <property type="match status" value="1"/>
</dbReference>
<protein>
    <submittedName>
        <fullName evidence="2">Ubiquinone/menaquinone biosynthesis C-methylase UbiE</fullName>
    </submittedName>
</protein>
<dbReference type="GO" id="GO:0032259">
    <property type="term" value="P:methylation"/>
    <property type="evidence" value="ECO:0007669"/>
    <property type="project" value="UniProtKB-KW"/>
</dbReference>
<dbReference type="Proteomes" id="UP000563050">
    <property type="component" value="Unassembled WGS sequence"/>
</dbReference>
<name>A0A7W5H0J1_9GAMM</name>
<keyword evidence="3" id="KW-1185">Reference proteome</keyword>
<gene>
    <name evidence="2" type="ORF">FHR95_003174</name>
</gene>
<dbReference type="InterPro" id="IPR029063">
    <property type="entry name" value="SAM-dependent_MTases_sf"/>
</dbReference>
<evidence type="ECO:0000313" key="2">
    <source>
        <dbReference type="EMBL" id="MBB3185584.1"/>
    </source>
</evidence>
<dbReference type="AlphaFoldDB" id="A0A7W5H0J1"/>
<feature type="domain" description="Methyltransferase type 11" evidence="1">
    <location>
        <begin position="48"/>
        <end position="140"/>
    </location>
</feature>
<dbReference type="SUPFAM" id="SSF53335">
    <property type="entry name" value="S-adenosyl-L-methionine-dependent methyltransferases"/>
    <property type="match status" value="1"/>
</dbReference>
<keyword evidence="2" id="KW-0489">Methyltransferase</keyword>
<proteinExistence type="predicted"/>
<dbReference type="InterPro" id="IPR013216">
    <property type="entry name" value="Methyltransf_11"/>
</dbReference>
<dbReference type="RefSeq" id="WP_183315101.1">
    <property type="nucleotide sequence ID" value="NZ_JACHXQ010000014.1"/>
</dbReference>
<accession>A0A7W5H0J1</accession>
<keyword evidence="2" id="KW-0830">Ubiquinone</keyword>
<dbReference type="Pfam" id="PF08241">
    <property type="entry name" value="Methyltransf_11"/>
    <property type="match status" value="1"/>
</dbReference>
<reference evidence="2 3" key="1">
    <citation type="submission" date="2020-08" db="EMBL/GenBank/DDBJ databases">
        <title>Genomic Encyclopedia of Type Strains, Phase III (KMG-III): the genomes of soil and plant-associated and newly described type strains.</title>
        <authorList>
            <person name="Whitman W."/>
        </authorList>
    </citation>
    <scope>NUCLEOTIDE SEQUENCE [LARGE SCALE GENOMIC DNA]</scope>
    <source>
        <strain evidence="2 3">CECT 7341</strain>
    </source>
</reference>
<dbReference type="GO" id="GO:0008757">
    <property type="term" value="F:S-adenosylmethionine-dependent methyltransferase activity"/>
    <property type="evidence" value="ECO:0007669"/>
    <property type="project" value="InterPro"/>
</dbReference>
<keyword evidence="2" id="KW-0808">Transferase</keyword>
<evidence type="ECO:0000313" key="3">
    <source>
        <dbReference type="Proteomes" id="UP000563050"/>
    </source>
</evidence>
<sequence length="218" mass="24008">MFNTTAWNRIRYGLYAPVYDLVADRAFRRARRLALGQVTWHPGMRVLLVGAGTGLDLPWLPRDIELHATDLSPGMVRRLAQRAEAQGRDVQAEVMDAECLDYPDAHFDVVVMHLILAVMPDPEKGLAEARRVLKPEGQLCVMDKFQTDEHPAGLVRRGLNALTSAIATDITRQARPLLSSAGFVIEQDTPVMMGSLFRALLARKGNTVSATSAAPHEG</sequence>
<comment type="caution">
    <text evidence="2">The sequence shown here is derived from an EMBL/GenBank/DDBJ whole genome shotgun (WGS) entry which is preliminary data.</text>
</comment>
<dbReference type="EMBL" id="JACHXQ010000014">
    <property type="protein sequence ID" value="MBB3185584.1"/>
    <property type="molecule type" value="Genomic_DNA"/>
</dbReference>